<proteinExistence type="predicted"/>
<dbReference type="Proteomes" id="UP000467840">
    <property type="component" value="Chromosome 4"/>
</dbReference>
<gene>
    <name evidence="2" type="ORF">GH714_013629</name>
</gene>
<dbReference type="AlphaFoldDB" id="A0A6A6LIZ1"/>
<dbReference type="Pfam" id="PF25597">
    <property type="entry name" value="SH3_retrovirus"/>
    <property type="match status" value="1"/>
</dbReference>
<name>A0A6A6LIZ1_HEVBR</name>
<protein>
    <recommendedName>
        <fullName evidence="1">Retroviral polymerase SH3-like domain-containing protein</fullName>
    </recommendedName>
</protein>
<feature type="domain" description="Retroviral polymerase SH3-like" evidence="1">
    <location>
        <begin position="2"/>
        <end position="57"/>
    </location>
</feature>
<evidence type="ECO:0000313" key="3">
    <source>
        <dbReference type="Proteomes" id="UP000467840"/>
    </source>
</evidence>
<dbReference type="EMBL" id="JAAGAX010000010">
    <property type="protein sequence ID" value="KAF2300465.1"/>
    <property type="molecule type" value="Genomic_DNA"/>
</dbReference>
<evidence type="ECO:0000259" key="1">
    <source>
        <dbReference type="Pfam" id="PF25597"/>
    </source>
</evidence>
<evidence type="ECO:0000313" key="2">
    <source>
        <dbReference type="EMBL" id="KAF2300465.1"/>
    </source>
</evidence>
<dbReference type="InterPro" id="IPR057670">
    <property type="entry name" value="SH3_retrovirus"/>
</dbReference>
<organism evidence="2 3">
    <name type="scientific">Hevea brasiliensis</name>
    <name type="common">Para rubber tree</name>
    <name type="synonym">Siphonia brasiliensis</name>
    <dbReference type="NCBI Taxonomy" id="3981"/>
    <lineage>
        <taxon>Eukaryota</taxon>
        <taxon>Viridiplantae</taxon>
        <taxon>Streptophyta</taxon>
        <taxon>Embryophyta</taxon>
        <taxon>Tracheophyta</taxon>
        <taxon>Spermatophyta</taxon>
        <taxon>Magnoliopsida</taxon>
        <taxon>eudicotyledons</taxon>
        <taxon>Gunneridae</taxon>
        <taxon>Pentapetalae</taxon>
        <taxon>rosids</taxon>
        <taxon>fabids</taxon>
        <taxon>Malpighiales</taxon>
        <taxon>Euphorbiaceae</taxon>
        <taxon>Crotonoideae</taxon>
        <taxon>Micrandreae</taxon>
        <taxon>Hevea</taxon>
    </lineage>
</organism>
<sequence length="123" mass="14440">MHITKDERSKLNAKIRQCIFIGYGQDKFGYRCYDPVEKKLVRNRDVTFIEDQTIEDIDKADRSKSETDGLIDLDPTPITDMPNVVESLLDNHAFELVKLPKDRKALKNRWVYRVKHEENSSSR</sequence>
<reference evidence="2 3" key="1">
    <citation type="journal article" date="2020" name="Mol. Plant">
        <title>The Chromosome-Based Rubber Tree Genome Provides New Insights into Spurge Genome Evolution and Rubber Biosynthesis.</title>
        <authorList>
            <person name="Liu J."/>
            <person name="Shi C."/>
            <person name="Shi C.C."/>
            <person name="Li W."/>
            <person name="Zhang Q.J."/>
            <person name="Zhang Y."/>
            <person name="Li K."/>
            <person name="Lu H.F."/>
            <person name="Shi C."/>
            <person name="Zhu S.T."/>
            <person name="Xiao Z.Y."/>
            <person name="Nan H."/>
            <person name="Yue Y."/>
            <person name="Zhu X.G."/>
            <person name="Wu Y."/>
            <person name="Hong X.N."/>
            <person name="Fan G.Y."/>
            <person name="Tong Y."/>
            <person name="Zhang D."/>
            <person name="Mao C.L."/>
            <person name="Liu Y.L."/>
            <person name="Hao S.J."/>
            <person name="Liu W.Q."/>
            <person name="Lv M.Q."/>
            <person name="Zhang H.B."/>
            <person name="Liu Y."/>
            <person name="Hu-Tang G.R."/>
            <person name="Wang J.P."/>
            <person name="Wang J.H."/>
            <person name="Sun Y.H."/>
            <person name="Ni S.B."/>
            <person name="Chen W.B."/>
            <person name="Zhang X.C."/>
            <person name="Jiao Y.N."/>
            <person name="Eichler E.E."/>
            <person name="Li G.H."/>
            <person name="Liu X."/>
            <person name="Gao L.Z."/>
        </authorList>
    </citation>
    <scope>NUCLEOTIDE SEQUENCE [LARGE SCALE GENOMIC DNA]</scope>
    <source>
        <strain evidence="3">cv. GT1</strain>
        <tissue evidence="2">Leaf</tissue>
    </source>
</reference>
<comment type="caution">
    <text evidence="2">The sequence shown here is derived from an EMBL/GenBank/DDBJ whole genome shotgun (WGS) entry which is preliminary data.</text>
</comment>
<keyword evidence="3" id="KW-1185">Reference proteome</keyword>
<accession>A0A6A6LIZ1</accession>